<dbReference type="EMBL" id="BSSD01000001">
    <property type="protein sequence ID" value="GLW89926.1"/>
    <property type="molecule type" value="Genomic_DNA"/>
</dbReference>
<evidence type="ECO:0000313" key="3">
    <source>
        <dbReference type="Proteomes" id="UP001165042"/>
    </source>
</evidence>
<keyword evidence="1" id="KW-1133">Transmembrane helix</keyword>
<evidence type="ECO:0008006" key="4">
    <source>
        <dbReference type="Google" id="ProtNLM"/>
    </source>
</evidence>
<feature type="transmembrane region" description="Helical" evidence="1">
    <location>
        <begin position="74"/>
        <end position="96"/>
    </location>
</feature>
<name>A0A9W6QFD4_9PSEU</name>
<proteinExistence type="predicted"/>
<keyword evidence="1" id="KW-0812">Transmembrane</keyword>
<feature type="transmembrane region" description="Helical" evidence="1">
    <location>
        <begin position="12"/>
        <end position="32"/>
    </location>
</feature>
<evidence type="ECO:0000256" key="1">
    <source>
        <dbReference type="SAM" id="Phobius"/>
    </source>
</evidence>
<reference evidence="2" key="1">
    <citation type="submission" date="2023-02" db="EMBL/GenBank/DDBJ databases">
        <title>Actinokineospora globicatena NBRC 15670.</title>
        <authorList>
            <person name="Ichikawa N."/>
            <person name="Sato H."/>
            <person name="Tonouchi N."/>
        </authorList>
    </citation>
    <scope>NUCLEOTIDE SEQUENCE</scope>
    <source>
        <strain evidence="2">NBRC 15670</strain>
    </source>
</reference>
<organism evidence="2 3">
    <name type="scientific">Actinokineospora globicatena</name>
    <dbReference type="NCBI Taxonomy" id="103729"/>
    <lineage>
        <taxon>Bacteria</taxon>
        <taxon>Bacillati</taxon>
        <taxon>Actinomycetota</taxon>
        <taxon>Actinomycetes</taxon>
        <taxon>Pseudonocardiales</taxon>
        <taxon>Pseudonocardiaceae</taxon>
        <taxon>Actinokineospora</taxon>
    </lineage>
</organism>
<dbReference type="AlphaFoldDB" id="A0A9W6QFD4"/>
<feature type="transmembrane region" description="Helical" evidence="1">
    <location>
        <begin position="38"/>
        <end position="62"/>
    </location>
</feature>
<evidence type="ECO:0000313" key="2">
    <source>
        <dbReference type="EMBL" id="GLW89926.1"/>
    </source>
</evidence>
<protein>
    <recommendedName>
        <fullName evidence="4">Integral membrane protein</fullName>
    </recommendedName>
</protein>
<sequence>MDAANLFDSKTTYRLIRLEYLAALGLSLYLLVDNIGAINWWVFAGLFLYIDLIGYIPGAIAFHRSRTKQISKVFYVLYNSMHSLVTQAAVALLWTLEFGAEWTLLALPIHLCGDRALFGNFLKPFSVTFEPVTHPAFAQLKERVQTPTTPTAPAPSAVALPS</sequence>
<comment type="caution">
    <text evidence="2">The sequence shown here is derived from an EMBL/GenBank/DDBJ whole genome shotgun (WGS) entry which is preliminary data.</text>
</comment>
<accession>A0A9W6QFD4</accession>
<gene>
    <name evidence="2" type="ORF">Aglo03_07420</name>
</gene>
<dbReference type="Proteomes" id="UP001165042">
    <property type="component" value="Unassembled WGS sequence"/>
</dbReference>
<keyword evidence="3" id="KW-1185">Reference proteome</keyword>
<keyword evidence="1" id="KW-0472">Membrane</keyword>
<dbReference type="RefSeq" id="WP_285607494.1">
    <property type="nucleotide sequence ID" value="NZ_BSSD01000001.1"/>
</dbReference>